<keyword evidence="8" id="KW-0234">DNA repair</keyword>
<dbReference type="EMBL" id="ML121545">
    <property type="protein sequence ID" value="RPB23622.1"/>
    <property type="molecule type" value="Genomic_DNA"/>
</dbReference>
<evidence type="ECO:0000256" key="10">
    <source>
        <dbReference type="SAM" id="MobiDB-lite"/>
    </source>
</evidence>
<dbReference type="PANTHER" id="PTHR10150:SF0">
    <property type="entry name" value="DNA REPAIR ENDONUCLEASE XPF"/>
    <property type="match status" value="1"/>
</dbReference>
<dbReference type="OrthoDB" id="361020at2759"/>
<reference evidence="12 13" key="1">
    <citation type="journal article" date="2018" name="Nat. Ecol. Evol.">
        <title>Pezizomycetes genomes reveal the molecular basis of ectomycorrhizal truffle lifestyle.</title>
        <authorList>
            <person name="Murat C."/>
            <person name="Payen T."/>
            <person name="Noel B."/>
            <person name="Kuo A."/>
            <person name="Morin E."/>
            <person name="Chen J."/>
            <person name="Kohler A."/>
            <person name="Krizsan K."/>
            <person name="Balestrini R."/>
            <person name="Da Silva C."/>
            <person name="Montanini B."/>
            <person name="Hainaut M."/>
            <person name="Levati E."/>
            <person name="Barry K.W."/>
            <person name="Belfiori B."/>
            <person name="Cichocki N."/>
            <person name="Clum A."/>
            <person name="Dockter R.B."/>
            <person name="Fauchery L."/>
            <person name="Guy J."/>
            <person name="Iotti M."/>
            <person name="Le Tacon F."/>
            <person name="Lindquist E.A."/>
            <person name="Lipzen A."/>
            <person name="Malagnac F."/>
            <person name="Mello A."/>
            <person name="Molinier V."/>
            <person name="Miyauchi S."/>
            <person name="Poulain J."/>
            <person name="Riccioni C."/>
            <person name="Rubini A."/>
            <person name="Sitrit Y."/>
            <person name="Splivallo R."/>
            <person name="Traeger S."/>
            <person name="Wang M."/>
            <person name="Zifcakova L."/>
            <person name="Wipf D."/>
            <person name="Zambonelli A."/>
            <person name="Paolocci F."/>
            <person name="Nowrousian M."/>
            <person name="Ottonello S."/>
            <person name="Baldrian P."/>
            <person name="Spatafora J.W."/>
            <person name="Henrissat B."/>
            <person name="Nagy L.G."/>
            <person name="Aury J.M."/>
            <person name="Wincker P."/>
            <person name="Grigoriev I.V."/>
            <person name="Bonfante P."/>
            <person name="Martin F.M."/>
        </authorList>
    </citation>
    <scope>NUCLEOTIDE SEQUENCE [LARGE SCALE GENOMIC DNA]</scope>
    <source>
        <strain evidence="12 13">ATCC MYA-4762</strain>
    </source>
</reference>
<dbReference type="GO" id="GO:0003684">
    <property type="term" value="F:damaged DNA binding"/>
    <property type="evidence" value="ECO:0007669"/>
    <property type="project" value="TreeGrafter"/>
</dbReference>
<evidence type="ECO:0000313" key="13">
    <source>
        <dbReference type="Proteomes" id="UP000267821"/>
    </source>
</evidence>
<evidence type="ECO:0000256" key="9">
    <source>
        <dbReference type="ARBA" id="ARBA00023242"/>
    </source>
</evidence>
<keyword evidence="6" id="KW-0378">Hydrolase</keyword>
<feature type="compositionally biased region" description="Low complexity" evidence="10">
    <location>
        <begin position="514"/>
        <end position="527"/>
    </location>
</feature>
<name>A0A3N4LQT7_9PEZI</name>
<evidence type="ECO:0000256" key="6">
    <source>
        <dbReference type="ARBA" id="ARBA00022801"/>
    </source>
</evidence>
<dbReference type="GO" id="GO:0000014">
    <property type="term" value="F:single-stranded DNA endodeoxyribonuclease activity"/>
    <property type="evidence" value="ECO:0007669"/>
    <property type="project" value="TreeGrafter"/>
</dbReference>
<feature type="region of interest" description="Disordered" evidence="10">
    <location>
        <begin position="497"/>
        <end position="527"/>
    </location>
</feature>
<dbReference type="CDD" id="cd20078">
    <property type="entry name" value="XPF_nuclease_XPF_euk"/>
    <property type="match status" value="1"/>
</dbReference>
<dbReference type="GO" id="GO:0000110">
    <property type="term" value="C:nucleotide-excision repair factor 1 complex"/>
    <property type="evidence" value="ECO:0007669"/>
    <property type="project" value="TreeGrafter"/>
</dbReference>
<evidence type="ECO:0000256" key="5">
    <source>
        <dbReference type="ARBA" id="ARBA00022763"/>
    </source>
</evidence>
<dbReference type="GO" id="GO:0000712">
    <property type="term" value="P:resolution of meiotic recombination intermediates"/>
    <property type="evidence" value="ECO:0007669"/>
    <property type="project" value="TreeGrafter"/>
</dbReference>
<dbReference type="GO" id="GO:0003697">
    <property type="term" value="F:single-stranded DNA binding"/>
    <property type="evidence" value="ECO:0007669"/>
    <property type="project" value="InterPro"/>
</dbReference>
<evidence type="ECO:0000256" key="4">
    <source>
        <dbReference type="ARBA" id="ARBA00022759"/>
    </source>
</evidence>
<dbReference type="PANTHER" id="PTHR10150">
    <property type="entry name" value="DNA REPAIR ENDONUCLEASE XPF"/>
    <property type="match status" value="1"/>
</dbReference>
<evidence type="ECO:0000256" key="8">
    <source>
        <dbReference type="ARBA" id="ARBA00023204"/>
    </source>
</evidence>
<dbReference type="SMART" id="SM00891">
    <property type="entry name" value="ERCC4"/>
    <property type="match status" value="1"/>
</dbReference>
<dbReference type="InterPro" id="IPR010994">
    <property type="entry name" value="RuvA_2-like"/>
</dbReference>
<evidence type="ECO:0000256" key="2">
    <source>
        <dbReference type="ARBA" id="ARBA00010015"/>
    </source>
</evidence>
<keyword evidence="4" id="KW-0255">Endonuclease</keyword>
<gene>
    <name evidence="12" type="ORF">L211DRAFT_838478</name>
</gene>
<keyword evidence="9" id="KW-0539">Nucleus</keyword>
<dbReference type="FunCoup" id="A0A3N4LQT7">
    <property type="interactions" value="923"/>
</dbReference>
<dbReference type="InterPro" id="IPR047520">
    <property type="entry name" value="XPF_nuclease"/>
</dbReference>
<accession>A0A3N4LQT7</accession>
<dbReference type="NCBIfam" id="TIGR00596">
    <property type="entry name" value="rad1"/>
    <property type="match status" value="1"/>
</dbReference>
<dbReference type="InterPro" id="IPR011335">
    <property type="entry name" value="Restrct_endonuc-II-like"/>
</dbReference>
<dbReference type="Gene3D" id="1.10.150.20">
    <property type="entry name" value="5' to 3' exonuclease, C-terminal subdomain"/>
    <property type="match status" value="1"/>
</dbReference>
<keyword evidence="13" id="KW-1185">Reference proteome</keyword>
<evidence type="ECO:0000259" key="11">
    <source>
        <dbReference type="SMART" id="SM00891"/>
    </source>
</evidence>
<comment type="subcellular location">
    <subcellularLocation>
        <location evidence="1">Nucleus</location>
    </subcellularLocation>
</comment>
<evidence type="ECO:0000313" key="12">
    <source>
        <dbReference type="EMBL" id="RPB23622.1"/>
    </source>
</evidence>
<proteinExistence type="inferred from homology"/>
<dbReference type="GO" id="GO:0000724">
    <property type="term" value="P:double-strand break repair via homologous recombination"/>
    <property type="evidence" value="ECO:0007669"/>
    <property type="project" value="TreeGrafter"/>
</dbReference>
<comment type="similarity">
    <text evidence="2">Belongs to the XPF family.</text>
</comment>
<sequence>MSTTAPVKLSLPLAYQQDIFREIQEEDGIVIMARGLGVPRIITNLLHVYDAAGDNLVLIIGADERENKWIGDSLVEQAVISKGTKARGLSIVNTDAMTVGTRKKLYARGGIFSITSRILVVDMLTSLINPEIITGLVVLHAERVIATSLEAFIIRIFRQKNKDGFIKAFSDSPEPFATGFSPLATMMRNLFVQRSMLWPRFDITVSKSLEGKKPEVVELEVGMTESMREIQTAILECIEASISELRKTNSQHLELDDWTVDSALHKSFDVIIRRQLDPVWHRVGYKTRQIVSDLTQFRELLHSLLSEDCVDFNRGLENILATNTPKPGTTRQTQAPWLFLDAAHTIFTVAKRRVYTGDIGKGKEDAADGIPAGLVPRLEEQPKWAVLTEALQEIERDLYVNSMPMDTTNGVTLIMCSDEATCRQLREYLQHMNEQLSNERYDSDEEKSQDEGKASASIMLRRKLRSYLYWKKDSKKAFATLFSEQDKQLGPAEKRGLEFHCGRAPPNKRRRVRGGASAAAGPSRASGGAIVIPDDDSNHVAQLATSIQPNELEKCVKQEIVDDPMENMEDYYELFDLKDLVVVHPYDGENDEHLLEELRPRFVIMYEPEPAFVRRVEVYRSSHNERNIRVYFMTYCDSVEERRYLSAVRKEKDAFTKLIREKSTMAVTLTTDGHGVTDPQEQFLRTVNTRIAGGGRLIATADPPRVLVDVREFRSSLPSLIHGRNIVVVPVMLTVGDYILTPDICVERKSIKDLISSFKDGRLYNQCEVMFNHYKYPMLLIEFDQNKSFNLEPFADMSAGSTINNNDLQSKLVLLTIAFPKLRIIWSSSPYQTAEIFEELKKNLDEPDPAKATQAGLEEGEDAMNIYNQTPQDMLRAVPGITIRNYKDIMVQIENMMELANLEEAEINKIVGKEAGRQVHRFFNKDIYE</sequence>
<keyword evidence="5" id="KW-0227">DNA damage</keyword>
<dbReference type="InParanoid" id="A0A3N4LQT7"/>
<dbReference type="GO" id="GO:1901255">
    <property type="term" value="P:nucleotide-excision repair involved in interstrand cross-link repair"/>
    <property type="evidence" value="ECO:0007669"/>
    <property type="project" value="TreeGrafter"/>
</dbReference>
<dbReference type="FunFam" id="3.40.50.10130:FF:000002">
    <property type="entry name" value="DNA repair endonuclease XPF"/>
    <property type="match status" value="1"/>
</dbReference>
<dbReference type="InterPro" id="IPR006167">
    <property type="entry name" value="XPF"/>
</dbReference>
<evidence type="ECO:0000256" key="3">
    <source>
        <dbReference type="ARBA" id="ARBA00022722"/>
    </source>
</evidence>
<dbReference type="Proteomes" id="UP000267821">
    <property type="component" value="Unassembled WGS sequence"/>
</dbReference>
<evidence type="ECO:0000256" key="7">
    <source>
        <dbReference type="ARBA" id="ARBA00023125"/>
    </source>
</evidence>
<feature type="domain" description="ERCC4" evidence="11">
    <location>
        <begin position="705"/>
        <end position="785"/>
    </location>
</feature>
<organism evidence="12 13">
    <name type="scientific">Terfezia boudieri ATCC MYA-4762</name>
    <dbReference type="NCBI Taxonomy" id="1051890"/>
    <lineage>
        <taxon>Eukaryota</taxon>
        <taxon>Fungi</taxon>
        <taxon>Dikarya</taxon>
        <taxon>Ascomycota</taxon>
        <taxon>Pezizomycotina</taxon>
        <taxon>Pezizomycetes</taxon>
        <taxon>Pezizales</taxon>
        <taxon>Pezizaceae</taxon>
        <taxon>Terfezia</taxon>
    </lineage>
</organism>
<evidence type="ECO:0000256" key="1">
    <source>
        <dbReference type="ARBA" id="ARBA00004123"/>
    </source>
</evidence>
<dbReference type="STRING" id="1051890.A0A3N4LQT7"/>
<protein>
    <submittedName>
        <fullName evidence="12">DNA repair protein</fullName>
    </submittedName>
</protein>
<dbReference type="SUPFAM" id="SSF52980">
    <property type="entry name" value="Restriction endonuclease-like"/>
    <property type="match status" value="1"/>
</dbReference>
<dbReference type="InterPro" id="IPR006166">
    <property type="entry name" value="ERCC4_domain"/>
</dbReference>
<keyword evidence="7" id="KW-0238">DNA-binding</keyword>
<dbReference type="Pfam" id="PF02732">
    <property type="entry name" value="ERCC4"/>
    <property type="match status" value="1"/>
</dbReference>
<keyword evidence="3" id="KW-0540">Nuclease</keyword>
<dbReference type="AlphaFoldDB" id="A0A3N4LQT7"/>
<dbReference type="GO" id="GO:0000736">
    <property type="term" value="P:double-strand break repair via single-strand annealing, removal of nonhomologous ends"/>
    <property type="evidence" value="ECO:0007669"/>
    <property type="project" value="TreeGrafter"/>
</dbReference>
<dbReference type="SUPFAM" id="SSF47781">
    <property type="entry name" value="RuvA domain 2-like"/>
    <property type="match status" value="1"/>
</dbReference>
<dbReference type="Gene3D" id="3.40.50.10130">
    <property type="match status" value="1"/>
</dbReference>